<dbReference type="Pfam" id="PF09435">
    <property type="entry name" value="DUF2015"/>
    <property type="match status" value="1"/>
</dbReference>
<reference evidence="3 4" key="1">
    <citation type="submission" date="2016-05" db="EMBL/GenBank/DDBJ databases">
        <title>Comparative genomics of biotechnologically important yeasts.</title>
        <authorList>
            <consortium name="DOE Joint Genome Institute"/>
            <person name="Riley R."/>
            <person name="Haridas S."/>
            <person name="Wolfe K.H."/>
            <person name="Lopes M.R."/>
            <person name="Hittinger C.T."/>
            <person name="Goker M."/>
            <person name="Salamov A."/>
            <person name="Wisecaver J."/>
            <person name="Long T.M."/>
            <person name="Aerts A.L."/>
            <person name="Barry K."/>
            <person name="Choi C."/>
            <person name="Clum A."/>
            <person name="Coughlan A.Y."/>
            <person name="Deshpande S."/>
            <person name="Douglass A.P."/>
            <person name="Hanson S.J."/>
            <person name="Klenk H.-P."/>
            <person name="LaButti K."/>
            <person name="Lapidus A."/>
            <person name="Lindquist E."/>
            <person name="Lipzen A."/>
            <person name="Meier-kolthoff J.P."/>
            <person name="Ohm R.A."/>
            <person name="Otillar R.P."/>
            <person name="Pangilinan J."/>
            <person name="Peng Y."/>
            <person name="Rokas A."/>
            <person name="Rosa C.A."/>
            <person name="Scheuner C."/>
            <person name="Sibirny A.A."/>
            <person name="Slot J.C."/>
            <person name="Stielow J.B."/>
            <person name="Sun H."/>
            <person name="Kurtzman C.P."/>
            <person name="Blackwell M."/>
            <person name="Grigoriev I.V."/>
            <person name="Jeffries T.W."/>
        </authorList>
    </citation>
    <scope>NUCLEOTIDE SEQUENCE [LARGE SCALE GENOMIC DNA]</scope>
    <source>
        <strain evidence="3 4">NRRL YB-4993</strain>
    </source>
</reference>
<accession>A0A1A0H9E8</accession>
<dbReference type="Proteomes" id="UP000092555">
    <property type="component" value="Unassembled WGS sequence"/>
</dbReference>
<protein>
    <submittedName>
        <fullName evidence="3">Uncharacterized protein</fullName>
    </submittedName>
</protein>
<dbReference type="PANTHER" id="PTHR28023:SF1">
    <property type="entry name" value="UPF0357 PROTEIN YCL012C"/>
    <property type="match status" value="1"/>
</dbReference>
<dbReference type="AlphaFoldDB" id="A0A1A0H9E8"/>
<keyword evidence="4" id="KW-1185">Reference proteome</keyword>
<evidence type="ECO:0000313" key="4">
    <source>
        <dbReference type="Proteomes" id="UP000092555"/>
    </source>
</evidence>
<evidence type="ECO:0000313" key="3">
    <source>
        <dbReference type="EMBL" id="OBA20512.1"/>
    </source>
</evidence>
<evidence type="ECO:0000256" key="1">
    <source>
        <dbReference type="ARBA" id="ARBA00008325"/>
    </source>
</evidence>
<dbReference type="PANTHER" id="PTHR28023">
    <property type="entry name" value="UPF0357 PROTEIN YCL012C"/>
    <property type="match status" value="1"/>
</dbReference>
<comment type="similarity">
    <text evidence="1">Belongs to the UPF0357 family.</text>
</comment>
<dbReference type="EMBL" id="LXTC01000004">
    <property type="protein sequence ID" value="OBA20512.1"/>
    <property type="molecule type" value="Genomic_DNA"/>
</dbReference>
<dbReference type="InterPro" id="IPR018559">
    <property type="entry name" value="DUF2015"/>
</dbReference>
<proteinExistence type="inferred from homology"/>
<gene>
    <name evidence="3" type="ORF">METBIDRAFT_32506</name>
</gene>
<dbReference type="RefSeq" id="XP_018711034.1">
    <property type="nucleotide sequence ID" value="XM_018856063.1"/>
</dbReference>
<name>A0A1A0H9E8_9ASCO</name>
<organism evidence="3 4">
    <name type="scientific">Metschnikowia bicuspidata var. bicuspidata NRRL YB-4993</name>
    <dbReference type="NCBI Taxonomy" id="869754"/>
    <lineage>
        <taxon>Eukaryota</taxon>
        <taxon>Fungi</taxon>
        <taxon>Dikarya</taxon>
        <taxon>Ascomycota</taxon>
        <taxon>Saccharomycotina</taxon>
        <taxon>Pichiomycetes</taxon>
        <taxon>Metschnikowiaceae</taxon>
        <taxon>Metschnikowia</taxon>
    </lineage>
</organism>
<dbReference type="GeneID" id="30029039"/>
<dbReference type="OrthoDB" id="447314at2759"/>
<evidence type="ECO:0000256" key="2">
    <source>
        <dbReference type="ARBA" id="ARBA00022729"/>
    </source>
</evidence>
<comment type="caution">
    <text evidence="3">The sequence shown here is derived from an EMBL/GenBank/DDBJ whole genome shotgun (WGS) entry which is preliminary data.</text>
</comment>
<sequence length="99" mass="11557">MFEAYRNRQRWQRLPHGPEFGFQDDMENGLSSNQFDLNKNIVNNDTRTLDDAAKGEIRRMMSQENITFDEARLKYFQCKLSEHGIGADGVPRDPKAVMF</sequence>
<keyword evidence="2" id="KW-0732">Signal</keyword>